<evidence type="ECO:0000256" key="9">
    <source>
        <dbReference type="ARBA" id="ARBA00023204"/>
    </source>
</evidence>
<proteinExistence type="predicted"/>
<dbReference type="Gene3D" id="3.60.10.10">
    <property type="entry name" value="Endonuclease/exonuclease/phosphatase"/>
    <property type="match status" value="2"/>
</dbReference>
<keyword evidence="8" id="KW-0460">Magnesium</keyword>
<evidence type="ECO:0000256" key="1">
    <source>
        <dbReference type="ARBA" id="ARBA00001936"/>
    </source>
</evidence>
<comment type="cofactor">
    <cofactor evidence="1">
        <name>Mn(2+)</name>
        <dbReference type="ChEBI" id="CHEBI:29035"/>
    </cofactor>
</comment>
<evidence type="ECO:0000256" key="6">
    <source>
        <dbReference type="ARBA" id="ARBA00022763"/>
    </source>
</evidence>
<evidence type="ECO:0000256" key="10">
    <source>
        <dbReference type="ARBA" id="ARBA00023242"/>
    </source>
</evidence>
<comment type="cofactor">
    <cofactor evidence="2">
        <name>Mg(2+)</name>
        <dbReference type="ChEBI" id="CHEBI:18420"/>
    </cofactor>
</comment>
<evidence type="ECO:0000256" key="2">
    <source>
        <dbReference type="ARBA" id="ARBA00001946"/>
    </source>
</evidence>
<evidence type="ECO:0000256" key="4">
    <source>
        <dbReference type="ARBA" id="ARBA00022722"/>
    </source>
</evidence>
<sequence length="244" mass="26577">MFLNRNRVGRALSAFDHASHRWAAIPLRDPHDPITQRPSSSPLADAHAVGKQMLSLTSWNIQASQSKPVARSELILDHILKGPNFPDIILLQEVASRVRQSLLSDPRLCLAQSYVSSTSTSTPATRSSGVRSRCWCWLAGLLREPGCSGGIIAGDFNAIHPHDHTLVDQHGLVDAWVALHGPNGGATWSVGGVELEDDGHKPGRLDKVVMLGLQPDEIEVLQPGLISAYTPWRDHCGLRCTFTV</sequence>
<dbReference type="EMBL" id="CACVBS010000030">
    <property type="protein sequence ID" value="CAA7260627.1"/>
    <property type="molecule type" value="Genomic_DNA"/>
</dbReference>
<keyword evidence="4" id="KW-0540">Nuclease</keyword>
<keyword evidence="7" id="KW-0378">Hydrolase</keyword>
<dbReference type="PANTHER" id="PTHR15822">
    <property type="entry name" value="TRAF AND TNF RECEPTOR-ASSOCIATED PROTEIN"/>
    <property type="match status" value="1"/>
</dbReference>
<comment type="caution">
    <text evidence="12">The sequence shown here is derived from an EMBL/GenBank/DDBJ whole genome shotgun (WGS) entry which is preliminary data.</text>
</comment>
<protein>
    <recommendedName>
        <fullName evidence="11">Endonuclease/exonuclease/phosphatase domain-containing protein</fullName>
    </recommendedName>
</protein>
<evidence type="ECO:0000256" key="5">
    <source>
        <dbReference type="ARBA" id="ARBA00022723"/>
    </source>
</evidence>
<evidence type="ECO:0000256" key="8">
    <source>
        <dbReference type="ARBA" id="ARBA00022842"/>
    </source>
</evidence>
<evidence type="ECO:0000256" key="7">
    <source>
        <dbReference type="ARBA" id="ARBA00022801"/>
    </source>
</evidence>
<dbReference type="GO" id="GO:0046872">
    <property type="term" value="F:metal ion binding"/>
    <property type="evidence" value="ECO:0007669"/>
    <property type="project" value="UniProtKB-KW"/>
</dbReference>
<evidence type="ECO:0000256" key="3">
    <source>
        <dbReference type="ARBA" id="ARBA00004322"/>
    </source>
</evidence>
<dbReference type="GO" id="GO:0070260">
    <property type="term" value="F:5'-tyrosyl-DNA phosphodiesterase activity"/>
    <property type="evidence" value="ECO:0007669"/>
    <property type="project" value="TreeGrafter"/>
</dbReference>
<keyword evidence="10" id="KW-0539">Nucleus</keyword>
<organism evidence="12 13">
    <name type="scientific">Cyclocybe aegerita</name>
    <name type="common">Black poplar mushroom</name>
    <name type="synonym">Agrocybe aegerita</name>
    <dbReference type="NCBI Taxonomy" id="1973307"/>
    <lineage>
        <taxon>Eukaryota</taxon>
        <taxon>Fungi</taxon>
        <taxon>Dikarya</taxon>
        <taxon>Basidiomycota</taxon>
        <taxon>Agaricomycotina</taxon>
        <taxon>Agaricomycetes</taxon>
        <taxon>Agaricomycetidae</taxon>
        <taxon>Agaricales</taxon>
        <taxon>Agaricineae</taxon>
        <taxon>Bolbitiaceae</taxon>
        <taxon>Cyclocybe</taxon>
    </lineage>
</organism>
<dbReference type="PANTHER" id="PTHR15822:SF4">
    <property type="entry name" value="TYROSYL-DNA PHOSPHODIESTERASE 2"/>
    <property type="match status" value="1"/>
</dbReference>
<dbReference type="SUPFAM" id="SSF56219">
    <property type="entry name" value="DNase I-like"/>
    <property type="match status" value="1"/>
</dbReference>
<keyword evidence="13" id="KW-1185">Reference proteome</keyword>
<dbReference type="GO" id="GO:0006302">
    <property type="term" value="P:double-strand break repair"/>
    <property type="evidence" value="ECO:0007669"/>
    <property type="project" value="TreeGrafter"/>
</dbReference>
<name>A0A8S0XMS2_CYCAE</name>
<dbReference type="GO" id="GO:0005737">
    <property type="term" value="C:cytoplasm"/>
    <property type="evidence" value="ECO:0007669"/>
    <property type="project" value="TreeGrafter"/>
</dbReference>
<dbReference type="GO" id="GO:0004518">
    <property type="term" value="F:nuclease activity"/>
    <property type="evidence" value="ECO:0007669"/>
    <property type="project" value="UniProtKB-KW"/>
</dbReference>
<dbReference type="AlphaFoldDB" id="A0A8S0XMS2"/>
<keyword evidence="6" id="KW-0227">DNA damage</keyword>
<dbReference type="Pfam" id="PF03372">
    <property type="entry name" value="Exo_endo_phos"/>
    <property type="match status" value="1"/>
</dbReference>
<keyword evidence="9" id="KW-0234">DNA repair</keyword>
<evidence type="ECO:0000259" key="11">
    <source>
        <dbReference type="Pfam" id="PF03372"/>
    </source>
</evidence>
<keyword evidence="5" id="KW-0479">Metal-binding</keyword>
<dbReference type="OrthoDB" id="9975959at2759"/>
<evidence type="ECO:0000313" key="12">
    <source>
        <dbReference type="EMBL" id="CAA7260627.1"/>
    </source>
</evidence>
<dbReference type="GO" id="GO:0003697">
    <property type="term" value="F:single-stranded DNA binding"/>
    <property type="evidence" value="ECO:0007669"/>
    <property type="project" value="TreeGrafter"/>
</dbReference>
<accession>A0A8S0XMS2</accession>
<comment type="subcellular location">
    <subcellularLocation>
        <location evidence="3">Nucleus</location>
        <location evidence="3">PML body</location>
    </subcellularLocation>
</comment>
<evidence type="ECO:0000313" key="13">
    <source>
        <dbReference type="Proteomes" id="UP000467700"/>
    </source>
</evidence>
<dbReference type="InterPro" id="IPR051547">
    <property type="entry name" value="TDP2-like"/>
</dbReference>
<dbReference type="InterPro" id="IPR005135">
    <property type="entry name" value="Endo/exonuclease/phosphatase"/>
</dbReference>
<dbReference type="Proteomes" id="UP000467700">
    <property type="component" value="Unassembled WGS sequence"/>
</dbReference>
<reference evidence="12 13" key="1">
    <citation type="submission" date="2020-01" db="EMBL/GenBank/DDBJ databases">
        <authorList>
            <person name="Gupta K D."/>
        </authorList>
    </citation>
    <scope>NUCLEOTIDE SEQUENCE [LARGE SCALE GENOMIC DNA]</scope>
</reference>
<dbReference type="InterPro" id="IPR036691">
    <property type="entry name" value="Endo/exonu/phosph_ase_sf"/>
</dbReference>
<gene>
    <name evidence="12" type="ORF">AAE3_LOCUS2917</name>
</gene>
<feature type="domain" description="Endonuclease/exonuclease/phosphatase" evidence="11">
    <location>
        <begin position="58"/>
        <end position="190"/>
    </location>
</feature>